<protein>
    <recommendedName>
        <fullName evidence="3">Amine oxidase</fullName>
    </recommendedName>
</protein>
<dbReference type="Proteomes" id="UP001189429">
    <property type="component" value="Unassembled WGS sequence"/>
</dbReference>
<comment type="caution">
    <text evidence="1">The sequence shown here is derived from an EMBL/GenBank/DDBJ whole genome shotgun (WGS) entry which is preliminary data.</text>
</comment>
<evidence type="ECO:0000313" key="1">
    <source>
        <dbReference type="EMBL" id="CAK0840740.1"/>
    </source>
</evidence>
<keyword evidence="2" id="KW-1185">Reference proteome</keyword>
<evidence type="ECO:0008006" key="3">
    <source>
        <dbReference type="Google" id="ProtNLM"/>
    </source>
</evidence>
<proteinExistence type="predicted"/>
<evidence type="ECO:0000313" key="2">
    <source>
        <dbReference type="Proteomes" id="UP001189429"/>
    </source>
</evidence>
<organism evidence="1 2">
    <name type="scientific">Prorocentrum cordatum</name>
    <dbReference type="NCBI Taxonomy" id="2364126"/>
    <lineage>
        <taxon>Eukaryota</taxon>
        <taxon>Sar</taxon>
        <taxon>Alveolata</taxon>
        <taxon>Dinophyceae</taxon>
        <taxon>Prorocentrales</taxon>
        <taxon>Prorocentraceae</taxon>
        <taxon>Prorocentrum</taxon>
    </lineage>
</organism>
<gene>
    <name evidence="1" type="ORF">PCOR1329_LOCUS36100</name>
</gene>
<dbReference type="EMBL" id="CAUYUJ010014396">
    <property type="protein sequence ID" value="CAK0840740.1"/>
    <property type="molecule type" value="Genomic_DNA"/>
</dbReference>
<sequence length="275" mass="30623">TLAAPPPNALAAMATATVLIDLKIEDRAESDTAANVAIGQHYMIAGRVFCYMADMDCWLPVVTPIAFNPVTMSWTVEVATLKRSIVTEFSSYHGSNIEVYKAYGQERLGEPLSDATHVSLDLWLFVNKVPPTVEPEPNMNFMAYPPAAISKIHAHVFLHERKEWRCVELPNREGPTRGRNYSTVKMLKLAALKSFDYTFDSTDARFGDICIYSNDSGNAVGSALQNNMRIKDHAWYSMTLTAETNHDALDRAPTSPDGDDWTSWEQLESVNGDLQ</sequence>
<reference evidence="1" key="1">
    <citation type="submission" date="2023-10" db="EMBL/GenBank/DDBJ databases">
        <authorList>
            <person name="Chen Y."/>
            <person name="Shah S."/>
            <person name="Dougan E. K."/>
            <person name="Thang M."/>
            <person name="Chan C."/>
        </authorList>
    </citation>
    <scope>NUCLEOTIDE SEQUENCE [LARGE SCALE GENOMIC DNA]</scope>
</reference>
<name>A0ABN9T6Q3_9DINO</name>
<feature type="non-terminal residue" evidence="1">
    <location>
        <position position="1"/>
    </location>
</feature>
<accession>A0ABN9T6Q3</accession>